<evidence type="ECO:0000256" key="2">
    <source>
        <dbReference type="ARBA" id="ARBA00022448"/>
    </source>
</evidence>
<keyword evidence="8" id="KW-1185">Reference proteome</keyword>
<comment type="caution">
    <text evidence="7">The sequence shown here is derived from an EMBL/GenBank/DDBJ whole genome shotgun (WGS) entry which is preliminary data.</text>
</comment>
<dbReference type="InterPro" id="IPR017871">
    <property type="entry name" value="ABC_transporter-like_CS"/>
</dbReference>
<dbReference type="Pfam" id="PF00005">
    <property type="entry name" value="ABC_tran"/>
    <property type="match status" value="1"/>
</dbReference>
<name>A0A5R9BBH0_9MICC</name>
<evidence type="ECO:0000313" key="7">
    <source>
        <dbReference type="EMBL" id="TLP97986.1"/>
    </source>
</evidence>
<reference evidence="7 8" key="1">
    <citation type="submission" date="2019-05" db="EMBL/GenBank/DDBJ databases">
        <title>Nesterenkonia sp. GY074 isolated from the Southern Atlantic Ocean.</title>
        <authorList>
            <person name="Zhang G."/>
        </authorList>
    </citation>
    <scope>NUCLEOTIDE SEQUENCE [LARGE SCALE GENOMIC DNA]</scope>
    <source>
        <strain evidence="7 8">GY074</strain>
    </source>
</reference>
<keyword evidence="5" id="KW-0046">Antibiotic resistance</keyword>
<keyword evidence="4 7" id="KW-0067">ATP-binding</keyword>
<evidence type="ECO:0000313" key="8">
    <source>
        <dbReference type="Proteomes" id="UP000310458"/>
    </source>
</evidence>
<dbReference type="InterPro" id="IPR027417">
    <property type="entry name" value="P-loop_NTPase"/>
</dbReference>
<dbReference type="PROSITE" id="PS00211">
    <property type="entry name" value="ABC_TRANSPORTER_1"/>
    <property type="match status" value="1"/>
</dbReference>
<proteinExistence type="predicted"/>
<dbReference type="InterPro" id="IPR050763">
    <property type="entry name" value="ABC_transporter_ATP-binding"/>
</dbReference>
<dbReference type="EMBL" id="VAVZ01000015">
    <property type="protein sequence ID" value="TLP97986.1"/>
    <property type="molecule type" value="Genomic_DNA"/>
</dbReference>
<gene>
    <name evidence="7" type="ORF">FEF26_06885</name>
</gene>
<dbReference type="PANTHER" id="PTHR42711">
    <property type="entry name" value="ABC TRANSPORTER ATP-BINDING PROTEIN"/>
    <property type="match status" value="1"/>
</dbReference>
<evidence type="ECO:0000256" key="3">
    <source>
        <dbReference type="ARBA" id="ARBA00022741"/>
    </source>
</evidence>
<dbReference type="Gene3D" id="3.40.50.300">
    <property type="entry name" value="P-loop containing nucleotide triphosphate hydrolases"/>
    <property type="match status" value="1"/>
</dbReference>
<evidence type="ECO:0000256" key="5">
    <source>
        <dbReference type="ARBA" id="ARBA00023251"/>
    </source>
</evidence>
<dbReference type="GO" id="GO:0016887">
    <property type="term" value="F:ATP hydrolysis activity"/>
    <property type="evidence" value="ECO:0007669"/>
    <property type="project" value="InterPro"/>
</dbReference>
<keyword evidence="3" id="KW-0547">Nucleotide-binding</keyword>
<dbReference type="GO" id="GO:0046677">
    <property type="term" value="P:response to antibiotic"/>
    <property type="evidence" value="ECO:0007669"/>
    <property type="project" value="UniProtKB-KW"/>
</dbReference>
<accession>A0A5R9BBH0</accession>
<evidence type="ECO:0000259" key="6">
    <source>
        <dbReference type="PROSITE" id="PS50893"/>
    </source>
</evidence>
<dbReference type="CDD" id="cd03230">
    <property type="entry name" value="ABC_DR_subfamily_A"/>
    <property type="match status" value="1"/>
</dbReference>
<feature type="domain" description="ABC transporter" evidence="6">
    <location>
        <begin position="8"/>
        <end position="240"/>
    </location>
</feature>
<organism evidence="7 8">
    <name type="scientific">Nesterenkonia salmonea</name>
    <dbReference type="NCBI Taxonomy" id="1804987"/>
    <lineage>
        <taxon>Bacteria</taxon>
        <taxon>Bacillati</taxon>
        <taxon>Actinomycetota</taxon>
        <taxon>Actinomycetes</taxon>
        <taxon>Micrococcales</taxon>
        <taxon>Micrococcaceae</taxon>
        <taxon>Nesterenkonia</taxon>
    </lineage>
</organism>
<protein>
    <submittedName>
        <fullName evidence="7">ABC transporter ATP-binding protein</fullName>
    </submittedName>
</protein>
<dbReference type="RefSeq" id="WP_138252804.1">
    <property type="nucleotide sequence ID" value="NZ_VAVZ01000015.1"/>
</dbReference>
<evidence type="ECO:0000256" key="1">
    <source>
        <dbReference type="ARBA" id="ARBA00004202"/>
    </source>
</evidence>
<dbReference type="Proteomes" id="UP000310458">
    <property type="component" value="Unassembled WGS sequence"/>
</dbReference>
<dbReference type="GO" id="GO:0005524">
    <property type="term" value="F:ATP binding"/>
    <property type="evidence" value="ECO:0007669"/>
    <property type="project" value="UniProtKB-KW"/>
</dbReference>
<dbReference type="AlphaFoldDB" id="A0A5R9BBH0"/>
<evidence type="ECO:0000256" key="4">
    <source>
        <dbReference type="ARBA" id="ARBA00022840"/>
    </source>
</evidence>
<dbReference type="InterPro" id="IPR003593">
    <property type="entry name" value="AAA+_ATPase"/>
</dbReference>
<dbReference type="InterPro" id="IPR003439">
    <property type="entry name" value="ABC_transporter-like_ATP-bd"/>
</dbReference>
<dbReference type="SUPFAM" id="SSF52540">
    <property type="entry name" value="P-loop containing nucleoside triphosphate hydrolases"/>
    <property type="match status" value="1"/>
</dbReference>
<dbReference type="GO" id="GO:0005886">
    <property type="term" value="C:plasma membrane"/>
    <property type="evidence" value="ECO:0007669"/>
    <property type="project" value="UniProtKB-SubCell"/>
</dbReference>
<dbReference type="PANTHER" id="PTHR42711:SF16">
    <property type="entry name" value="ABC TRANSPORTER ATP-BINDING PROTEIN"/>
    <property type="match status" value="1"/>
</dbReference>
<comment type="subcellular location">
    <subcellularLocation>
        <location evidence="1">Cell membrane</location>
        <topology evidence="1">Peripheral membrane protein</topology>
    </subcellularLocation>
</comment>
<sequence>MSSSAACLRLAGVRYAVGAASSARGVTEILSGVDLTARRGEVTVIIGPNGAGKTTTLSCAQGLLRPSAGTVHLLGEDPFRAGAGLRARVGVMLQDGGLPQSVKPRTLLTHVAKLHQDPWPLDNLIERLDLSRFLSTSIRRLSGGQKQRVALAAALIGSPELVFLDEPSAGLDPQSRQLVFDLIGHLRSQGIGIVLTTHLLEEAQHLADSVYILKDGVVVRHGTVSELTGIGADDHDRPASRRLSFASPRIMTSGELDEAPFTLELDSDSNRAGARWGVPAIASPADLASLAAWWERIGLFPAEISFEARTLEDVFWEVSAP</sequence>
<dbReference type="OrthoDB" id="9804819at2"/>
<dbReference type="SMART" id="SM00382">
    <property type="entry name" value="AAA"/>
    <property type="match status" value="1"/>
</dbReference>
<keyword evidence="2" id="KW-0813">Transport</keyword>
<dbReference type="PROSITE" id="PS50893">
    <property type="entry name" value="ABC_TRANSPORTER_2"/>
    <property type="match status" value="1"/>
</dbReference>